<name>A0ABR3C9W1_9PEZI</name>
<feature type="chain" id="PRO_5045044628" description="Beta-lactamase-related domain-containing protein" evidence="1">
    <location>
        <begin position="28"/>
        <end position="554"/>
    </location>
</feature>
<dbReference type="InterPro" id="IPR051478">
    <property type="entry name" value="Beta-lactamase-like_AB/R"/>
</dbReference>
<protein>
    <recommendedName>
        <fullName evidence="6">Beta-lactamase-related domain-containing protein</fullName>
    </recommendedName>
</protein>
<dbReference type="PANTHER" id="PTHR22935:SF97">
    <property type="entry name" value="BETA-LACTAMASE-RELATED DOMAIN-CONTAINING PROTEIN"/>
    <property type="match status" value="1"/>
</dbReference>
<dbReference type="Proteomes" id="UP001430584">
    <property type="component" value="Unassembled WGS sequence"/>
</dbReference>
<dbReference type="Pfam" id="PF26335">
    <property type="entry name" value="ARB_00930_C"/>
    <property type="match status" value="1"/>
</dbReference>
<evidence type="ECO:0000259" key="2">
    <source>
        <dbReference type="Pfam" id="PF00144"/>
    </source>
</evidence>
<feature type="domain" description="Beta-lactamase-related" evidence="2">
    <location>
        <begin position="208"/>
        <end position="393"/>
    </location>
</feature>
<accession>A0ABR3C9W1</accession>
<dbReference type="Pfam" id="PF00144">
    <property type="entry name" value="Beta-lactamase"/>
    <property type="match status" value="2"/>
</dbReference>
<dbReference type="GeneID" id="92012327"/>
<proteinExistence type="predicted"/>
<dbReference type="RefSeq" id="XP_066630458.1">
    <property type="nucleotide sequence ID" value="XM_066779654.1"/>
</dbReference>
<dbReference type="PANTHER" id="PTHR22935">
    <property type="entry name" value="PENICILLIN-BINDING PROTEIN"/>
    <property type="match status" value="1"/>
</dbReference>
<dbReference type="InterPro" id="IPR012338">
    <property type="entry name" value="Beta-lactam/transpept-like"/>
</dbReference>
<evidence type="ECO:0000313" key="4">
    <source>
        <dbReference type="EMBL" id="KAL0257429.1"/>
    </source>
</evidence>
<evidence type="ECO:0000256" key="1">
    <source>
        <dbReference type="SAM" id="SignalP"/>
    </source>
</evidence>
<dbReference type="InterPro" id="IPR001466">
    <property type="entry name" value="Beta-lactam-related"/>
</dbReference>
<reference evidence="4 5" key="1">
    <citation type="submission" date="2024-02" db="EMBL/GenBank/DDBJ databases">
        <title>De novo assembly and annotation of 12 fungi associated with fruit tree decline syndrome in Ontario, Canada.</title>
        <authorList>
            <person name="Sulman M."/>
            <person name="Ellouze W."/>
            <person name="Ilyukhin E."/>
        </authorList>
    </citation>
    <scope>NUCLEOTIDE SEQUENCE [LARGE SCALE GENOMIC DNA]</scope>
    <source>
        <strain evidence="4 5">FDS-637</strain>
    </source>
</reference>
<dbReference type="InterPro" id="IPR058664">
    <property type="entry name" value="ARB_00930-like_C"/>
</dbReference>
<evidence type="ECO:0000259" key="3">
    <source>
        <dbReference type="Pfam" id="PF26335"/>
    </source>
</evidence>
<dbReference type="SUPFAM" id="SSF56601">
    <property type="entry name" value="beta-lactamase/transpeptidase-like"/>
    <property type="match status" value="1"/>
</dbReference>
<gene>
    <name evidence="4" type="ORF">SLS55_008242</name>
</gene>
<feature type="domain" description="Beta-lactamase-related" evidence="2">
    <location>
        <begin position="116"/>
        <end position="191"/>
    </location>
</feature>
<comment type="caution">
    <text evidence="4">The sequence shown here is derived from an EMBL/GenBank/DDBJ whole genome shotgun (WGS) entry which is preliminary data.</text>
</comment>
<keyword evidence="5" id="KW-1185">Reference proteome</keyword>
<evidence type="ECO:0008006" key="6">
    <source>
        <dbReference type="Google" id="ProtNLM"/>
    </source>
</evidence>
<feature type="signal peptide" evidence="1">
    <location>
        <begin position="1"/>
        <end position="27"/>
    </location>
</feature>
<organism evidence="4 5">
    <name type="scientific">Diplodia seriata</name>
    <dbReference type="NCBI Taxonomy" id="420778"/>
    <lineage>
        <taxon>Eukaryota</taxon>
        <taxon>Fungi</taxon>
        <taxon>Dikarya</taxon>
        <taxon>Ascomycota</taxon>
        <taxon>Pezizomycotina</taxon>
        <taxon>Dothideomycetes</taxon>
        <taxon>Dothideomycetes incertae sedis</taxon>
        <taxon>Botryosphaeriales</taxon>
        <taxon>Botryosphaeriaceae</taxon>
        <taxon>Diplodia</taxon>
    </lineage>
</organism>
<keyword evidence="1" id="KW-0732">Signal</keyword>
<dbReference type="EMBL" id="JAJVCZ030000008">
    <property type="protein sequence ID" value="KAL0257429.1"/>
    <property type="molecule type" value="Genomic_DNA"/>
</dbReference>
<evidence type="ECO:0000313" key="5">
    <source>
        <dbReference type="Proteomes" id="UP001430584"/>
    </source>
</evidence>
<feature type="domain" description="Beta-lactamase-like ARB-00930-like C-terminal" evidence="3">
    <location>
        <begin position="413"/>
        <end position="553"/>
    </location>
</feature>
<sequence length="554" mass="59189">MQPSHPIRLLALAAAVGVVQNAGASSAWPPSPDQFKAGSTSHNCPLGGQLFLPPSTNLGSSAALTAAHASLKSQLDAALKPGAILPLNITINDTFFSIGVFSAAGDDAPTLFDYHYTVPGQENATAGAEVDGNTVYRIGSVSKLLTTYTLLVERGDVDWNQPITNFIPELSDSGDDDEEELGRIRWEDITVEFFDGLNKLGAYFPSFESPIYSNAGFRVLGHVIENITGEAFNETFQRNLIDSLNLNGTSIVAPEDETHAVIPGDKLSAQWGISLGDEDPAGGFYSSLSDLTAIGRSILRSELLSPAQTRRWLKPHARTSDDNLSVGAPWEISSFRMPLTANATAVDGDVPTTRVDIYAKSGSLGGYQSITALDADRQWGFVVLGAGPSPGVPVVYVGDLVTRAYAPAFEAAAREEATANYAGTFVAPGGNSSLTLALQPDRPGIGVTQWTSNGVDVLKEASVPRASEGVALGVRLYPARQRTRNKVAFRALFESLPSSTLGGPMESACITWFTADAVQVADRMLDDVVIGVDEETGRAEWVEFRAWRMRYERA</sequence>
<dbReference type="Gene3D" id="3.40.710.10">
    <property type="entry name" value="DD-peptidase/beta-lactamase superfamily"/>
    <property type="match status" value="2"/>
</dbReference>